<dbReference type="EC" id="6.3.2.3" evidence="9"/>
<dbReference type="Gene3D" id="3.30.1490.250">
    <property type="match status" value="2"/>
</dbReference>
<evidence type="ECO:0000256" key="2">
    <source>
        <dbReference type="ARBA" id="ARBA00010385"/>
    </source>
</evidence>
<evidence type="ECO:0000256" key="6">
    <source>
        <dbReference type="ARBA" id="ARBA00022741"/>
    </source>
</evidence>
<comment type="catalytic activity">
    <reaction evidence="9">
        <text>gamma-L-glutamyl-L-cysteine + glycine + ATP = glutathione + ADP + phosphate + H(+)</text>
        <dbReference type="Rhea" id="RHEA:13557"/>
        <dbReference type="ChEBI" id="CHEBI:15378"/>
        <dbReference type="ChEBI" id="CHEBI:30616"/>
        <dbReference type="ChEBI" id="CHEBI:43474"/>
        <dbReference type="ChEBI" id="CHEBI:57305"/>
        <dbReference type="ChEBI" id="CHEBI:57925"/>
        <dbReference type="ChEBI" id="CHEBI:58173"/>
        <dbReference type="ChEBI" id="CHEBI:456216"/>
        <dbReference type="EC" id="6.3.2.3"/>
    </reaction>
</comment>
<evidence type="ECO:0000256" key="1">
    <source>
        <dbReference type="ARBA" id="ARBA00004965"/>
    </source>
</evidence>
<evidence type="ECO:0000256" key="11">
    <source>
        <dbReference type="PIRSR" id="PIRSR001558-2"/>
    </source>
</evidence>
<feature type="binding site" evidence="10">
    <location>
        <begin position="468"/>
        <end position="471"/>
    </location>
    <ligand>
        <name>ATP</name>
        <dbReference type="ChEBI" id="CHEBI:30616"/>
    </ligand>
</feature>
<keyword evidence="3 9" id="KW-0436">Ligase</keyword>
<feature type="binding site" evidence="10">
    <location>
        <position position="538"/>
    </location>
    <ligand>
        <name>ATP</name>
        <dbReference type="ChEBI" id="CHEBI:30616"/>
    </ligand>
</feature>
<evidence type="ECO:0000256" key="5">
    <source>
        <dbReference type="ARBA" id="ARBA00022723"/>
    </source>
</evidence>
<organism evidence="13 14">
    <name type="scientific">Trypanosoma equiperdum</name>
    <dbReference type="NCBI Taxonomy" id="5694"/>
    <lineage>
        <taxon>Eukaryota</taxon>
        <taxon>Discoba</taxon>
        <taxon>Euglenozoa</taxon>
        <taxon>Kinetoplastea</taxon>
        <taxon>Metakinetoplastina</taxon>
        <taxon>Trypanosomatida</taxon>
        <taxon>Trypanosomatidae</taxon>
        <taxon>Trypanosoma</taxon>
    </lineage>
</organism>
<dbReference type="SMR" id="A0A1G4I2A8"/>
<dbReference type="Gene3D" id="3.40.50.1760">
    <property type="entry name" value="Glutathione synthase, substrate-binding domain superfamily, eukaryotic"/>
    <property type="match status" value="1"/>
</dbReference>
<keyword evidence="6 9" id="KW-0547">Nucleotide-binding</keyword>
<evidence type="ECO:0000256" key="3">
    <source>
        <dbReference type="ARBA" id="ARBA00022598"/>
    </source>
</evidence>
<evidence type="ECO:0000259" key="12">
    <source>
        <dbReference type="Pfam" id="PF03199"/>
    </source>
</evidence>
<gene>
    <name evidence="13" type="ORF">TEOVI_000623900</name>
</gene>
<evidence type="ECO:0000313" key="13">
    <source>
        <dbReference type="EMBL" id="SCU65764.1"/>
    </source>
</evidence>
<protein>
    <recommendedName>
        <fullName evidence="9">Glutathione synthetase</fullName>
        <shortName evidence="9">GSH-S</shortName>
        <ecNumber evidence="9">6.3.2.3</ecNumber>
    </recommendedName>
</protein>
<feature type="binding site" evidence="10">
    <location>
        <position position="530"/>
    </location>
    <ligand>
        <name>substrate</name>
    </ligand>
</feature>
<keyword evidence="5 9" id="KW-0479">Metal-binding</keyword>
<keyword evidence="7 9" id="KW-0067">ATP-binding</keyword>
<feature type="binding site" evidence="10">
    <location>
        <position position="496"/>
    </location>
    <ligand>
        <name>ATP</name>
        <dbReference type="ChEBI" id="CHEBI:30616"/>
    </ligand>
</feature>
<dbReference type="Pfam" id="PF03199">
    <property type="entry name" value="GSH_synthase"/>
    <property type="match status" value="1"/>
</dbReference>
<dbReference type="RefSeq" id="XP_067077310.1">
    <property type="nucleotide sequence ID" value="XM_067221209.1"/>
</dbReference>
<dbReference type="Pfam" id="PF03917">
    <property type="entry name" value="GSH_synth_ATP"/>
    <property type="match status" value="1"/>
</dbReference>
<dbReference type="InterPro" id="IPR016185">
    <property type="entry name" value="PreATP-grasp_dom_sf"/>
</dbReference>
<evidence type="ECO:0000256" key="4">
    <source>
        <dbReference type="ARBA" id="ARBA00022684"/>
    </source>
</evidence>
<reference evidence="13" key="1">
    <citation type="submission" date="2016-09" db="EMBL/GenBank/DDBJ databases">
        <authorList>
            <person name="Hebert L."/>
            <person name="Moumen B."/>
        </authorList>
    </citation>
    <scope>NUCLEOTIDE SEQUENCE [LARGE SCALE GENOMIC DNA]</scope>
    <source>
        <strain evidence="13">OVI</strain>
    </source>
</reference>
<dbReference type="GO" id="GO:0043295">
    <property type="term" value="F:glutathione binding"/>
    <property type="evidence" value="ECO:0007669"/>
    <property type="project" value="UniProtKB-UniRule"/>
</dbReference>
<dbReference type="InterPro" id="IPR014042">
    <property type="entry name" value="Glutathione_synthase_a-hlx"/>
</dbReference>
<comment type="similarity">
    <text evidence="2 9">Belongs to the eukaryotic GSH synthase family.</text>
</comment>
<dbReference type="VEuPathDB" id="TriTrypDB:TEOVI_000623900"/>
<dbReference type="InterPro" id="IPR037013">
    <property type="entry name" value="GSH-S_sub-bd_sf"/>
</dbReference>
<dbReference type="UniPathway" id="UPA00142">
    <property type="reaction ID" value="UER00210"/>
</dbReference>
<comment type="cofactor">
    <cofactor evidence="9 11">
        <name>Mg(2+)</name>
        <dbReference type="ChEBI" id="CHEBI:18420"/>
    </cofactor>
    <text evidence="9 11">Binds 1 Mg(2+) ion per subunit.</text>
</comment>
<dbReference type="Proteomes" id="UP000195570">
    <property type="component" value="Unassembled WGS sequence"/>
</dbReference>
<dbReference type="AlphaFoldDB" id="A0A1G4I2A8"/>
<dbReference type="InterPro" id="IPR005615">
    <property type="entry name" value="Glutathione_synthase"/>
</dbReference>
<dbReference type="Gene3D" id="3.30.470.20">
    <property type="entry name" value="ATP-grasp fold, B domain"/>
    <property type="match status" value="1"/>
</dbReference>
<dbReference type="SUPFAM" id="SSF52440">
    <property type="entry name" value="PreATP-grasp domain"/>
    <property type="match status" value="1"/>
</dbReference>
<dbReference type="PIRSF" id="PIRSF001558">
    <property type="entry name" value="GSHase"/>
    <property type="match status" value="1"/>
</dbReference>
<keyword evidence="14" id="KW-1185">Reference proteome</keyword>
<comment type="pathway">
    <text evidence="1 9">Sulfur metabolism; glutathione biosynthesis; glutathione from L-cysteine and L-glutamate: step 2/2.</text>
</comment>
<keyword evidence="8 9" id="KW-0460">Magnesium</keyword>
<evidence type="ECO:0000256" key="9">
    <source>
        <dbReference type="PIRNR" id="PIRNR001558"/>
    </source>
</evidence>
<feature type="binding site" evidence="10">
    <location>
        <position position="270"/>
    </location>
    <ligand>
        <name>substrate</name>
    </ligand>
</feature>
<evidence type="ECO:0000256" key="7">
    <source>
        <dbReference type="ARBA" id="ARBA00022840"/>
    </source>
</evidence>
<dbReference type="FunFam" id="1.10.1080.10:FF:000013">
    <property type="entry name" value="Glutathione synthetase"/>
    <property type="match status" value="1"/>
</dbReference>
<evidence type="ECO:0000256" key="10">
    <source>
        <dbReference type="PIRSR" id="PIRSR001558-1"/>
    </source>
</evidence>
<dbReference type="Gene3D" id="1.10.1080.10">
    <property type="entry name" value="Glutathione Synthetase, Chain A, domain 3"/>
    <property type="match status" value="1"/>
</dbReference>
<feature type="binding site" evidence="10">
    <location>
        <position position="532"/>
    </location>
    <ligand>
        <name>ATP</name>
        <dbReference type="ChEBI" id="CHEBI:30616"/>
    </ligand>
</feature>
<dbReference type="GeneID" id="92380178"/>
<keyword evidence="4 9" id="KW-0317">Glutathione biosynthesis</keyword>
<evidence type="ECO:0000313" key="14">
    <source>
        <dbReference type="Proteomes" id="UP000195570"/>
    </source>
</evidence>
<sequence length="555" mass="61304">MVLKLLLELGAERYAEQFAAKCHELGMVMKESAGPGRVPVPVTLQPSMISRGEFGTLCCMQPLWNEAVDNTARNFTFLRDALQETAASDVNFTGKLLNMLQEVYLSGGPFQQLMLGIFRTDYMREGVYDKMLSTTASRWKNVEINTISCSFAGLSPLITEFHQHIAAYLQVLQKARGKEDDDGVENMSWIWGKGNCRLERSVSGDVVPKAIADAVRAWVEQQKFASLRASWEQFQQNEVGSGEIHQLGVLDTAPVVLVVVQENERNTADQYALLMRVLEEHRIRFIFRTLQELHLSLKLHSISPEQPPLAVVDGHYPIAVAYFRSTYVPEDFPTDATWAARLSLERSSAIKCPSIPYHLLTFKKLQQLLCDVDRVLVPVAFCGDSDKAGLLQRHFVPQYSLNPKEVGEEAVEKVIHDVLQRPDQFVLKPQLEGGGNLLSGETMVKALKATKEGDPVTYSKVRCEYVVMSRIQFHVSTGSLLARGDVVQLERNMCSEVGIFGVILSAAKGSSVGTNGSSVLFNTFAGYTVRSKPADADDGGVMAGVAALDSLAVVP</sequence>
<evidence type="ECO:0000256" key="8">
    <source>
        <dbReference type="ARBA" id="ARBA00022842"/>
    </source>
</evidence>
<dbReference type="GO" id="GO:0004363">
    <property type="term" value="F:glutathione synthase activity"/>
    <property type="evidence" value="ECO:0007669"/>
    <property type="project" value="UniProtKB-UniRule"/>
</dbReference>
<dbReference type="InterPro" id="IPR004887">
    <property type="entry name" value="GSH_synth_subst-bd"/>
</dbReference>
<dbReference type="GO" id="GO:0005524">
    <property type="term" value="F:ATP binding"/>
    <property type="evidence" value="ECO:0007669"/>
    <property type="project" value="UniProtKB-UniRule"/>
</dbReference>
<feature type="binding site" evidence="10">
    <location>
        <position position="363"/>
    </location>
    <ligand>
        <name>ATP</name>
        <dbReference type="ChEBI" id="CHEBI:30616"/>
    </ligand>
</feature>
<feature type="binding site" evidence="11">
    <location>
        <position position="432"/>
    </location>
    <ligand>
        <name>Mg(2+)</name>
        <dbReference type="ChEBI" id="CHEBI:18420"/>
    </ligand>
</feature>
<dbReference type="PANTHER" id="PTHR11130">
    <property type="entry name" value="GLUTATHIONE SYNTHETASE"/>
    <property type="match status" value="1"/>
</dbReference>
<name>A0A1G4I2A8_TRYEQ</name>
<proteinExistence type="inferred from homology"/>
<accession>A0A1G4I2A8</accession>
<feature type="domain" description="Glutathione synthase substrate-binding" evidence="12">
    <location>
        <begin position="255"/>
        <end position="359"/>
    </location>
</feature>
<dbReference type="SUPFAM" id="SSF56059">
    <property type="entry name" value="Glutathione synthetase ATP-binding domain-like"/>
    <property type="match status" value="1"/>
</dbReference>
<dbReference type="PANTHER" id="PTHR11130:SF0">
    <property type="entry name" value="GLUTATHIONE SYNTHETASE"/>
    <property type="match status" value="1"/>
</dbReference>
<dbReference type="EMBL" id="CZPT02000400">
    <property type="protein sequence ID" value="SCU65764.1"/>
    <property type="molecule type" value="Genomic_DNA"/>
</dbReference>
<dbReference type="GO" id="GO:0005829">
    <property type="term" value="C:cytosol"/>
    <property type="evidence" value="ECO:0007669"/>
    <property type="project" value="TreeGrafter"/>
</dbReference>
<comment type="caution">
    <text evidence="13">The sequence shown here is derived from an EMBL/GenBank/DDBJ whole genome shotgun (WGS) entry which is preliminary data.</text>
</comment>
<dbReference type="GO" id="GO:0000287">
    <property type="term" value="F:magnesium ion binding"/>
    <property type="evidence" value="ECO:0007669"/>
    <property type="project" value="UniProtKB-UniRule"/>
</dbReference>